<organism evidence="4 5">
    <name type="scientific">Aciduliprofundum boonei (strain DSM 19572 / T469)</name>
    <dbReference type="NCBI Taxonomy" id="439481"/>
    <lineage>
        <taxon>Archaea</taxon>
        <taxon>Methanobacteriati</taxon>
        <taxon>Thermoplasmatota</taxon>
        <taxon>DHVE2 group</taxon>
        <taxon>Candidatus Aciduliprofundum</taxon>
    </lineage>
</organism>
<dbReference type="EMBL" id="CP001941">
    <property type="protein sequence ID" value="ADD08150.1"/>
    <property type="molecule type" value="Genomic_DNA"/>
</dbReference>
<evidence type="ECO:0000259" key="2">
    <source>
        <dbReference type="Pfam" id="PF00108"/>
    </source>
</evidence>
<keyword evidence="1" id="KW-0414">Isoprene biosynthesis</keyword>
<dbReference type="STRING" id="439481.Aboo_0339"/>
<dbReference type="GeneID" id="8827281"/>
<feature type="domain" description="Thiolase C-terminal" evidence="3">
    <location>
        <begin position="244"/>
        <end position="386"/>
    </location>
</feature>
<dbReference type="RefSeq" id="WP_008084544.1">
    <property type="nucleotide sequence ID" value="NC_013926.1"/>
</dbReference>
<dbReference type="OrthoDB" id="167534at2157"/>
<proteinExistence type="predicted"/>
<name>B5IDS2_ACIB4</name>
<reference evidence="4" key="1">
    <citation type="submission" date="2010-02" db="EMBL/GenBank/DDBJ databases">
        <title>Complete sequence of Aciduliprofundum boonei T469.</title>
        <authorList>
            <consortium name="US DOE Joint Genome Institute"/>
            <person name="Lucas S."/>
            <person name="Copeland A."/>
            <person name="Lapidus A."/>
            <person name="Cheng J.-F."/>
            <person name="Bruce D."/>
            <person name="Goodwin L."/>
            <person name="Pitluck S."/>
            <person name="Saunders E."/>
            <person name="Detter J.C."/>
            <person name="Han C."/>
            <person name="Tapia R."/>
            <person name="Land M."/>
            <person name="Hauser L."/>
            <person name="Kyrpides N."/>
            <person name="Mikhailova N."/>
            <person name="Flores G."/>
            <person name="Reysenbach A.-L."/>
            <person name="Woyke T."/>
        </authorList>
    </citation>
    <scope>NUCLEOTIDE SEQUENCE</scope>
    <source>
        <strain evidence="4">T469</strain>
    </source>
</reference>
<accession>B5IDS2</accession>
<dbReference type="PIRSF" id="PIRSF000429">
    <property type="entry name" value="Ac-CoA_Ac_transf"/>
    <property type="match status" value="1"/>
</dbReference>
<sequence length="388" mass="41006">MRDVAIIGAGETKYGEHWDKSLRDLAVEAGLKALEDAGLGAEDIQAIFGGNMSAGSFVGQDHVGALIADFAGLAEVRVPAIRIESACASGAAALHAGYMAVASGLYDIVLVGGVEKMTDLPGDMVTDILAGAADREWEVFFGATFPALGAMMARRYMYEYGLTREQMALLPVIAHKHGAMNPDAHFQREITVEQVLNAPMVADPLTIMNCSPVSDGGAAVVLASADIARKYTDSPIKISASTAANDYISIHARESLTRSPSTIEAARKAYEMAKKEPKDIDLVEIHDAFSIIALLGIEDLGFAKKGEGIKLAEEGQLYYDGDLPYNVSGGLKAKGHPVGATGVGQVVEIVKQLRNEAGKRQVPDARVGLAHNVGGTMTSSIVHILEVM</sequence>
<dbReference type="InterPro" id="IPR002155">
    <property type="entry name" value="Thiolase"/>
</dbReference>
<dbReference type="Pfam" id="PF22691">
    <property type="entry name" value="Thiolase_C_1"/>
    <property type="match status" value="1"/>
</dbReference>
<dbReference type="SUPFAM" id="SSF53901">
    <property type="entry name" value="Thiolase-like"/>
    <property type="match status" value="2"/>
</dbReference>
<keyword evidence="5" id="KW-1185">Reference proteome</keyword>
<dbReference type="PANTHER" id="PTHR42870:SF6">
    <property type="entry name" value="ACETYL-COA C-ACYLTRANSFERASE"/>
    <property type="match status" value="1"/>
</dbReference>
<dbReference type="Proteomes" id="UP000001400">
    <property type="component" value="Chromosome"/>
</dbReference>
<protein>
    <submittedName>
        <fullName evidence="4">Acetyl-CoA acetyltransferase</fullName>
    </submittedName>
</protein>
<dbReference type="InterPro" id="IPR016039">
    <property type="entry name" value="Thiolase-like"/>
</dbReference>
<dbReference type="NCBIfam" id="NF004720">
    <property type="entry name" value="PRK06064.1"/>
    <property type="match status" value="1"/>
</dbReference>
<dbReference type="KEGG" id="abi:Aboo_0339"/>
<evidence type="ECO:0000313" key="5">
    <source>
        <dbReference type="Proteomes" id="UP000001400"/>
    </source>
</evidence>
<feature type="domain" description="Thiolase N-terminal" evidence="2">
    <location>
        <begin position="4"/>
        <end position="225"/>
    </location>
</feature>
<evidence type="ECO:0000259" key="3">
    <source>
        <dbReference type="Pfam" id="PF22691"/>
    </source>
</evidence>
<dbReference type="InterPro" id="IPR020616">
    <property type="entry name" value="Thiolase_N"/>
</dbReference>
<dbReference type="GO" id="GO:0016747">
    <property type="term" value="F:acyltransferase activity, transferring groups other than amino-acyl groups"/>
    <property type="evidence" value="ECO:0007669"/>
    <property type="project" value="InterPro"/>
</dbReference>
<evidence type="ECO:0000256" key="1">
    <source>
        <dbReference type="ARBA" id="ARBA00023229"/>
    </source>
</evidence>
<dbReference type="InterPro" id="IPR055140">
    <property type="entry name" value="Thiolase_C_2"/>
</dbReference>
<dbReference type="GO" id="GO:0008299">
    <property type="term" value="P:isoprenoid biosynthetic process"/>
    <property type="evidence" value="ECO:0007669"/>
    <property type="project" value="UniProtKB-KW"/>
</dbReference>
<evidence type="ECO:0000313" key="4">
    <source>
        <dbReference type="EMBL" id="ADD08150.1"/>
    </source>
</evidence>
<dbReference type="CDD" id="cd00829">
    <property type="entry name" value="SCP-x_thiolase"/>
    <property type="match status" value="1"/>
</dbReference>
<gene>
    <name evidence="4" type="ordered locus">Aboo_0339</name>
</gene>
<dbReference type="AlphaFoldDB" id="B5IDS2"/>
<dbReference type="PANTHER" id="PTHR42870">
    <property type="entry name" value="ACETYL-COA C-ACETYLTRANSFERASE"/>
    <property type="match status" value="1"/>
</dbReference>
<dbReference type="Pfam" id="PF00108">
    <property type="entry name" value="Thiolase_N"/>
    <property type="match status" value="1"/>
</dbReference>
<dbReference type="Gene3D" id="3.40.47.10">
    <property type="match status" value="1"/>
</dbReference>
<dbReference type="HOGENOM" id="CLU_035425_4_0_2"/>
<dbReference type="eggNOG" id="arCOG01278">
    <property type="taxonomic scope" value="Archaea"/>
</dbReference>